<feature type="signal peptide" evidence="6">
    <location>
        <begin position="1"/>
        <end position="21"/>
    </location>
</feature>
<comment type="similarity">
    <text evidence="2">Belongs to the POMC family.</text>
</comment>
<keyword evidence="9" id="KW-1185">Reference proteome</keyword>
<dbReference type="Ensembl" id="ENSHCOT00000025693.1">
    <property type="protein sequence ID" value="ENSHCOP00000009129.1"/>
    <property type="gene ID" value="ENSHCOG00000011509.1"/>
</dbReference>
<feature type="domain" description="Pro-opiomelanocortin/corticotropin ACTH central region" evidence="7">
    <location>
        <begin position="85"/>
        <end position="124"/>
    </location>
</feature>
<dbReference type="GeneTree" id="ENSGT00940000169582"/>
<dbReference type="Proteomes" id="UP000264820">
    <property type="component" value="Unplaced"/>
</dbReference>
<evidence type="ECO:0000259" key="7">
    <source>
        <dbReference type="SMART" id="SM01363"/>
    </source>
</evidence>
<dbReference type="GO" id="GO:2000852">
    <property type="term" value="P:regulation of corticosterone secretion"/>
    <property type="evidence" value="ECO:0007669"/>
    <property type="project" value="TreeGrafter"/>
</dbReference>
<reference evidence="8" key="1">
    <citation type="submission" date="2025-08" db="UniProtKB">
        <authorList>
            <consortium name="Ensembl"/>
        </authorList>
    </citation>
    <scope>IDENTIFICATION</scope>
</reference>
<feature type="region of interest" description="Disordered" evidence="5">
    <location>
        <begin position="123"/>
        <end position="142"/>
    </location>
</feature>
<dbReference type="RefSeq" id="XP_019729318.1">
    <property type="nucleotide sequence ID" value="XM_019873759.1"/>
</dbReference>
<dbReference type="GO" id="GO:0001664">
    <property type="term" value="F:G protein-coupled receptor binding"/>
    <property type="evidence" value="ECO:0007669"/>
    <property type="project" value="TreeGrafter"/>
</dbReference>
<feature type="compositionally biased region" description="Polar residues" evidence="5">
    <location>
        <begin position="209"/>
        <end position="224"/>
    </location>
</feature>
<evidence type="ECO:0000313" key="9">
    <source>
        <dbReference type="Proteomes" id="UP000264820"/>
    </source>
</evidence>
<keyword evidence="3" id="KW-0964">Secreted</keyword>
<organism evidence="8 9">
    <name type="scientific">Hippocampus comes</name>
    <name type="common">Tiger tail seahorse</name>
    <dbReference type="NCBI Taxonomy" id="109280"/>
    <lineage>
        <taxon>Eukaryota</taxon>
        <taxon>Metazoa</taxon>
        <taxon>Chordata</taxon>
        <taxon>Craniata</taxon>
        <taxon>Vertebrata</taxon>
        <taxon>Euteleostomi</taxon>
        <taxon>Actinopterygii</taxon>
        <taxon>Neopterygii</taxon>
        <taxon>Teleostei</taxon>
        <taxon>Neoteleostei</taxon>
        <taxon>Acanthomorphata</taxon>
        <taxon>Syngnathiaria</taxon>
        <taxon>Syngnathiformes</taxon>
        <taxon>Syngnathoidei</taxon>
        <taxon>Syngnathidae</taxon>
        <taxon>Hippocampus</taxon>
    </lineage>
</organism>
<keyword evidence="4" id="KW-0372">Hormone</keyword>
<feature type="domain" description="Pro-opiomelanocortin/corticotropin ACTH central region" evidence="7">
    <location>
        <begin position="144"/>
        <end position="185"/>
    </location>
</feature>
<feature type="region of interest" description="Disordered" evidence="5">
    <location>
        <begin position="185"/>
        <end position="224"/>
    </location>
</feature>
<dbReference type="GO" id="GO:0005179">
    <property type="term" value="F:hormone activity"/>
    <property type="evidence" value="ECO:0007669"/>
    <property type="project" value="UniProtKB-KW"/>
</dbReference>
<dbReference type="SMART" id="SM01363">
    <property type="entry name" value="ACTH_domain"/>
    <property type="match status" value="2"/>
</dbReference>
<dbReference type="GO" id="GO:0030141">
    <property type="term" value="C:secretory granule"/>
    <property type="evidence" value="ECO:0007669"/>
    <property type="project" value="TreeGrafter"/>
</dbReference>
<comment type="subcellular location">
    <subcellularLocation>
        <location evidence="1">Secreted</location>
    </subcellularLocation>
</comment>
<dbReference type="OrthoDB" id="8962839at2759"/>
<dbReference type="PANTHER" id="PTHR11416:SF7">
    <property type="entry name" value="PRO-OPIOMELANOCORTIN"/>
    <property type="match status" value="1"/>
</dbReference>
<dbReference type="KEGG" id="hcq:109518110"/>
<dbReference type="STRING" id="109280.ENSHCOP00000009129"/>
<evidence type="ECO:0000313" key="8">
    <source>
        <dbReference type="Ensembl" id="ENSHCOP00000009129.1"/>
    </source>
</evidence>
<evidence type="ECO:0000256" key="4">
    <source>
        <dbReference type="ARBA" id="ARBA00022702"/>
    </source>
</evidence>
<evidence type="ECO:0000256" key="6">
    <source>
        <dbReference type="SAM" id="SignalP"/>
    </source>
</evidence>
<protein>
    <submittedName>
        <fullName evidence="8">Pro-opiomelanocortin B-like</fullName>
    </submittedName>
</protein>
<dbReference type="Pfam" id="PF00976">
    <property type="entry name" value="ACTH_domain"/>
    <property type="match status" value="3"/>
</dbReference>
<evidence type="ECO:0000256" key="5">
    <source>
        <dbReference type="SAM" id="MobiDB-lite"/>
    </source>
</evidence>
<dbReference type="InterPro" id="IPR050878">
    <property type="entry name" value="POMC-derived_peptides"/>
</dbReference>
<dbReference type="GeneID" id="109518110"/>
<keyword evidence="6" id="KW-0732">Signal</keyword>
<name>A0A3Q3DDB0_HIPCM</name>
<reference evidence="8" key="2">
    <citation type="submission" date="2025-09" db="UniProtKB">
        <authorList>
            <consortium name="Ensembl"/>
        </authorList>
    </citation>
    <scope>IDENTIFICATION</scope>
</reference>
<dbReference type="AlphaFoldDB" id="A0A3Q3DDB0"/>
<dbReference type="PANTHER" id="PTHR11416">
    <property type="entry name" value="PRO-OPIOMELANOCORTIN"/>
    <property type="match status" value="1"/>
</dbReference>
<feature type="chain" id="PRO_5018719417" evidence="6">
    <location>
        <begin position="22"/>
        <end position="247"/>
    </location>
</feature>
<sequence length="247" mass="27966">MECPCWLSVVLVAFLSIPAFGSECSICQKINKGKRVVCLELCKSASQTERPALGAVALNTSEENKPPKVNTSESIVRAKADKRRSYLMEHFRWSKPYRNKTQERRPGSRNAKRGYSIEHFRWGKPHRNVTPGPKLGHKSSKRSPYAIEHFRWNKPAARKHKPVKIFAFLTDIGGSPQAILHPQARSHLNSKEDPSQMPARPQGRKTRLQRGSPQNADMEKTNVNNPQGVLADIFRDILLKDVERIVG</sequence>
<dbReference type="OMA" id="PAFGSEC"/>
<proteinExistence type="inferred from homology"/>
<evidence type="ECO:0000256" key="1">
    <source>
        <dbReference type="ARBA" id="ARBA00004613"/>
    </source>
</evidence>
<dbReference type="InterPro" id="IPR013531">
    <property type="entry name" value="Mcrtin_ACTH_cent"/>
</dbReference>
<evidence type="ECO:0000256" key="2">
    <source>
        <dbReference type="ARBA" id="ARBA00005832"/>
    </source>
</evidence>
<accession>A0A3Q3DDB0</accession>
<evidence type="ECO:0000256" key="3">
    <source>
        <dbReference type="ARBA" id="ARBA00022525"/>
    </source>
</evidence>
<dbReference type="GO" id="GO:0005615">
    <property type="term" value="C:extracellular space"/>
    <property type="evidence" value="ECO:0007669"/>
    <property type="project" value="TreeGrafter"/>
</dbReference>